<feature type="active site" description="Proton acceptor" evidence="5">
    <location>
        <position position="191"/>
    </location>
</feature>
<dbReference type="PANTHER" id="PTHR20881:SF0">
    <property type="entry name" value="3-METHYL-2-OXOBUTANOATE HYDROXYMETHYLTRANSFERASE"/>
    <property type="match status" value="1"/>
</dbReference>
<dbReference type="Pfam" id="PF02548">
    <property type="entry name" value="Pantoate_transf"/>
    <property type="match status" value="1"/>
</dbReference>
<dbReference type="PANTHER" id="PTHR20881">
    <property type="entry name" value="3-METHYL-2-OXOBUTANOATE HYDROXYMETHYLTRANSFERASE"/>
    <property type="match status" value="1"/>
</dbReference>
<comment type="cofactor">
    <cofactor evidence="5">
        <name>Mg(2+)</name>
        <dbReference type="ChEBI" id="CHEBI:18420"/>
    </cofactor>
    <text evidence="5">Binds 1 Mg(2+) ion per subunit.</text>
</comment>
<evidence type="ECO:0000256" key="3">
    <source>
        <dbReference type="ARBA" id="ARBA00022655"/>
    </source>
</evidence>
<dbReference type="EMBL" id="JABKKF010000002">
    <property type="protein sequence ID" value="NPD91476.1"/>
    <property type="molecule type" value="Genomic_DNA"/>
</dbReference>
<evidence type="ECO:0000256" key="1">
    <source>
        <dbReference type="ARBA" id="ARBA00008676"/>
    </source>
</evidence>
<keyword evidence="5" id="KW-0460">Magnesium</keyword>
<dbReference type="RefSeq" id="WP_172274045.1">
    <property type="nucleotide sequence ID" value="NZ_CASGMU010000002.1"/>
</dbReference>
<accession>A0ABX2AJX7</accession>
<evidence type="ECO:0000256" key="5">
    <source>
        <dbReference type="HAMAP-Rule" id="MF_00156"/>
    </source>
</evidence>
<comment type="subunit">
    <text evidence="2 5">Homodecamer; pentamer of dimers.</text>
</comment>
<evidence type="ECO:0000256" key="4">
    <source>
        <dbReference type="ARBA" id="ARBA00022679"/>
    </source>
</evidence>
<comment type="pathway">
    <text evidence="5">Cofactor biosynthesis; (R)-pantothenate biosynthesis; (R)-pantoate from 3-methyl-2-oxobutanoate: step 1/2.</text>
</comment>
<dbReference type="NCBIfam" id="TIGR00222">
    <property type="entry name" value="panB"/>
    <property type="match status" value="1"/>
</dbReference>
<comment type="subcellular location">
    <subcellularLocation>
        <location evidence="5">Cytoplasm</location>
    </subcellularLocation>
</comment>
<dbReference type="HAMAP" id="MF_00156">
    <property type="entry name" value="PanB"/>
    <property type="match status" value="1"/>
</dbReference>
<feature type="binding site" evidence="5">
    <location>
        <position position="92"/>
    </location>
    <ligand>
        <name>3-methyl-2-oxobutanoate</name>
        <dbReference type="ChEBI" id="CHEBI:11851"/>
    </ligand>
</feature>
<dbReference type="GO" id="GO:0003864">
    <property type="term" value="F:3-methyl-2-oxobutanoate hydroxymethyltransferase activity"/>
    <property type="evidence" value="ECO:0007669"/>
    <property type="project" value="UniProtKB-EC"/>
</dbReference>
<dbReference type="Proteomes" id="UP000714420">
    <property type="component" value="Unassembled WGS sequence"/>
</dbReference>
<feature type="binding site" evidence="5">
    <location>
        <position position="53"/>
    </location>
    <ligand>
        <name>Mg(2+)</name>
        <dbReference type="ChEBI" id="CHEBI:18420"/>
    </ligand>
</feature>
<comment type="catalytic activity">
    <reaction evidence="5">
        <text>(6R)-5,10-methylene-5,6,7,8-tetrahydrofolate + 3-methyl-2-oxobutanoate + H2O = 2-dehydropantoate + (6S)-5,6,7,8-tetrahydrofolate</text>
        <dbReference type="Rhea" id="RHEA:11824"/>
        <dbReference type="ChEBI" id="CHEBI:11561"/>
        <dbReference type="ChEBI" id="CHEBI:11851"/>
        <dbReference type="ChEBI" id="CHEBI:15377"/>
        <dbReference type="ChEBI" id="CHEBI:15636"/>
        <dbReference type="ChEBI" id="CHEBI:57453"/>
        <dbReference type="EC" id="2.1.2.11"/>
    </reaction>
</comment>
<dbReference type="InterPro" id="IPR015813">
    <property type="entry name" value="Pyrv/PenolPyrv_kinase-like_dom"/>
</dbReference>
<organism evidence="6 7">
    <name type="scientific">Xylanibacter muris</name>
    <dbReference type="NCBI Taxonomy" id="2736290"/>
    <lineage>
        <taxon>Bacteria</taxon>
        <taxon>Pseudomonadati</taxon>
        <taxon>Bacteroidota</taxon>
        <taxon>Bacteroidia</taxon>
        <taxon>Bacteroidales</taxon>
        <taxon>Prevotellaceae</taxon>
        <taxon>Xylanibacter</taxon>
    </lineage>
</organism>
<keyword evidence="4 5" id="KW-0808">Transferase</keyword>
<gene>
    <name evidence="5 6" type="primary">panB</name>
    <name evidence="6" type="ORF">HPS56_03755</name>
</gene>
<dbReference type="NCBIfam" id="NF001452">
    <property type="entry name" value="PRK00311.1"/>
    <property type="match status" value="1"/>
</dbReference>
<feature type="binding site" evidence="5">
    <location>
        <position position="124"/>
    </location>
    <ligand>
        <name>Mg(2+)</name>
        <dbReference type="ChEBI" id="CHEBI:18420"/>
    </ligand>
</feature>
<keyword evidence="7" id="KW-1185">Reference proteome</keyword>
<keyword evidence="3 5" id="KW-0566">Pantothenate biosynthesis</keyword>
<dbReference type="Gene3D" id="3.20.20.60">
    <property type="entry name" value="Phosphoenolpyruvate-binding domains"/>
    <property type="match status" value="1"/>
</dbReference>
<keyword evidence="5" id="KW-0963">Cytoplasm</keyword>
<feature type="binding site" evidence="5">
    <location>
        <position position="122"/>
    </location>
    <ligand>
        <name>3-methyl-2-oxobutanoate</name>
        <dbReference type="ChEBI" id="CHEBI:11851"/>
    </ligand>
</feature>
<evidence type="ECO:0000256" key="2">
    <source>
        <dbReference type="ARBA" id="ARBA00011424"/>
    </source>
</evidence>
<comment type="caution">
    <text evidence="6">The sequence shown here is derived from an EMBL/GenBank/DDBJ whole genome shotgun (WGS) entry which is preliminary data.</text>
</comment>
<feature type="binding site" evidence="5">
    <location>
        <begin position="53"/>
        <end position="54"/>
    </location>
    <ligand>
        <name>3-methyl-2-oxobutanoate</name>
        <dbReference type="ChEBI" id="CHEBI:11851"/>
    </ligand>
</feature>
<sequence>MAGYLVSDNRKVTTHRFMEMKAKGEKISMLTSYDYTMAGIVDRAGVDGILVGDSASNVMAGNSTTLPITVDQMIYHAKSVVRAVKRALVVCDMPFGSYQAGVADGVKNAIRIMKESGCDALKLEGGVEIIETIKHILDAGIPVMGHLGLTPQSINKFGTYAVRAKEDAEAEKLISDAKALAEVGCFGIVLEKVPAVLAKKVSEAVNVPTIGIGAGNGTDGQILVVTDMLGMTQGFSPRFLRRYADLNAVMTDAIGRYVSDVKSSDFPNEAESY</sequence>
<feature type="binding site" evidence="5">
    <location>
        <position position="92"/>
    </location>
    <ligand>
        <name>Mg(2+)</name>
        <dbReference type="ChEBI" id="CHEBI:18420"/>
    </ligand>
</feature>
<keyword evidence="5" id="KW-0479">Metal-binding</keyword>
<dbReference type="PIRSF" id="PIRSF000388">
    <property type="entry name" value="Pantoate_hydroxy_MeTrfase"/>
    <property type="match status" value="1"/>
</dbReference>
<comment type="similarity">
    <text evidence="1 5">Belongs to the PanB family.</text>
</comment>
<dbReference type="SUPFAM" id="SSF51621">
    <property type="entry name" value="Phosphoenolpyruvate/pyruvate domain"/>
    <property type="match status" value="1"/>
</dbReference>
<dbReference type="EC" id="2.1.2.11" evidence="5"/>
<evidence type="ECO:0000313" key="7">
    <source>
        <dbReference type="Proteomes" id="UP000714420"/>
    </source>
</evidence>
<dbReference type="InterPro" id="IPR040442">
    <property type="entry name" value="Pyrv_kinase-like_dom_sf"/>
</dbReference>
<dbReference type="CDD" id="cd06557">
    <property type="entry name" value="KPHMT-like"/>
    <property type="match status" value="1"/>
</dbReference>
<evidence type="ECO:0000313" key="6">
    <source>
        <dbReference type="EMBL" id="NPD91476.1"/>
    </source>
</evidence>
<dbReference type="InterPro" id="IPR003700">
    <property type="entry name" value="Pantoate_hydroxy_MeTrfase"/>
</dbReference>
<proteinExistence type="inferred from homology"/>
<comment type="function">
    <text evidence="5">Catalyzes the reversible reaction in which hydroxymethyl group from 5,10-methylenetetrahydrofolate is transferred onto alpha-ketoisovalerate to form ketopantoate.</text>
</comment>
<name>A0ABX2AJX7_9BACT</name>
<protein>
    <recommendedName>
        <fullName evidence="5">3-methyl-2-oxobutanoate hydroxymethyltransferase</fullName>
        <ecNumber evidence="5">2.1.2.11</ecNumber>
    </recommendedName>
    <alternativeName>
        <fullName evidence="5">Ketopantoate hydroxymethyltransferase</fullName>
        <shortName evidence="5">KPHMT</shortName>
    </alternativeName>
</protein>
<reference evidence="6 7" key="1">
    <citation type="submission" date="2020-05" db="EMBL/GenBank/DDBJ databases">
        <title>Distinct polysaccharide utilization as determinants for interspecies competition between intestinal Prevotella spp.</title>
        <authorList>
            <person name="Galvez E.J.C."/>
            <person name="Iljazovic A."/>
            <person name="Strowig T."/>
        </authorList>
    </citation>
    <scope>NUCLEOTIDE SEQUENCE [LARGE SCALE GENOMIC DNA]</scope>
    <source>
        <strain evidence="6 7">PMUR</strain>
    </source>
</reference>